<dbReference type="Pfam" id="PF13087">
    <property type="entry name" value="AAA_12"/>
    <property type="match status" value="1"/>
</dbReference>
<dbReference type="RefSeq" id="WP_233724470.1">
    <property type="nucleotide sequence ID" value="NZ_JAJVCN010000001.1"/>
</dbReference>
<dbReference type="InterPro" id="IPR045055">
    <property type="entry name" value="DNA2/NAM7-like"/>
</dbReference>
<organism evidence="5 6">
    <name type="scientific">Kibdelosporangium philippinense</name>
    <dbReference type="NCBI Taxonomy" id="211113"/>
    <lineage>
        <taxon>Bacteria</taxon>
        <taxon>Bacillati</taxon>
        <taxon>Actinomycetota</taxon>
        <taxon>Actinomycetes</taxon>
        <taxon>Pseudonocardiales</taxon>
        <taxon>Pseudonocardiaceae</taxon>
        <taxon>Kibdelosporangium</taxon>
    </lineage>
</organism>
<dbReference type="CDD" id="cd18808">
    <property type="entry name" value="SF1_C_Upf1"/>
    <property type="match status" value="1"/>
</dbReference>
<dbReference type="PANTHER" id="PTHR10887:SF495">
    <property type="entry name" value="HELICASE SENATAXIN ISOFORM X1-RELATED"/>
    <property type="match status" value="1"/>
</dbReference>
<feature type="domain" description="DNA2/NAM7 helicase helicase" evidence="2">
    <location>
        <begin position="364"/>
        <end position="480"/>
    </location>
</feature>
<protein>
    <submittedName>
        <fullName evidence="5">AAA family ATPase</fullName>
    </submittedName>
</protein>
<dbReference type="InterPro" id="IPR027417">
    <property type="entry name" value="P-loop_NTPase"/>
</dbReference>
<evidence type="ECO:0000259" key="2">
    <source>
        <dbReference type="Pfam" id="PF13086"/>
    </source>
</evidence>
<feature type="coiled-coil region" evidence="1">
    <location>
        <begin position="145"/>
        <end position="175"/>
    </location>
</feature>
<dbReference type="Pfam" id="PF13086">
    <property type="entry name" value="AAA_11"/>
    <property type="match status" value="1"/>
</dbReference>
<dbReference type="InterPro" id="IPR011335">
    <property type="entry name" value="Restrct_endonuc-II-like"/>
</dbReference>
<feature type="domain" description="DNA2/NAM7 helicase-like C-terminal" evidence="3">
    <location>
        <begin position="1150"/>
        <end position="1326"/>
    </location>
</feature>
<dbReference type="PANTHER" id="PTHR10887">
    <property type="entry name" value="DNA2/NAM7 HELICASE FAMILY"/>
    <property type="match status" value="1"/>
</dbReference>
<comment type="caution">
    <text evidence="5">The sequence shown here is derived from an EMBL/GenBank/DDBJ whole genome shotgun (WGS) entry which is preliminary data.</text>
</comment>
<proteinExistence type="predicted"/>
<dbReference type="Pfam" id="PF18741">
    <property type="entry name" value="MTES_1575"/>
    <property type="match status" value="1"/>
</dbReference>
<keyword evidence="1" id="KW-0175">Coiled coil</keyword>
<dbReference type="Proteomes" id="UP001521150">
    <property type="component" value="Unassembled WGS sequence"/>
</dbReference>
<dbReference type="SUPFAM" id="SSF52540">
    <property type="entry name" value="P-loop containing nucleoside triphosphate hydrolases"/>
    <property type="match status" value="1"/>
</dbReference>
<feature type="coiled-coil region" evidence="1">
    <location>
        <begin position="971"/>
        <end position="998"/>
    </location>
</feature>
<dbReference type="Gene3D" id="3.40.960.10">
    <property type="entry name" value="VSR Endonuclease"/>
    <property type="match status" value="1"/>
</dbReference>
<evidence type="ECO:0000313" key="5">
    <source>
        <dbReference type="EMBL" id="MCE7002894.1"/>
    </source>
</evidence>
<dbReference type="InterPro" id="IPR041679">
    <property type="entry name" value="DNA2/NAM7-like_C"/>
</dbReference>
<evidence type="ECO:0000259" key="3">
    <source>
        <dbReference type="Pfam" id="PF13087"/>
    </source>
</evidence>
<dbReference type="SUPFAM" id="SSF52980">
    <property type="entry name" value="Restriction endonuclease-like"/>
    <property type="match status" value="1"/>
</dbReference>
<reference evidence="5 6" key="1">
    <citation type="submission" date="2021-12" db="EMBL/GenBank/DDBJ databases">
        <title>Genome sequence of Kibdelosporangium philippinense ATCC 49844.</title>
        <authorList>
            <person name="Fedorov E.A."/>
            <person name="Omeragic M."/>
            <person name="Shalygina K.F."/>
            <person name="Maclea K.S."/>
        </authorList>
    </citation>
    <scope>NUCLEOTIDE SEQUENCE [LARGE SCALE GENOMIC DNA]</scope>
    <source>
        <strain evidence="5 6">ATCC 49844</strain>
    </source>
</reference>
<evidence type="ECO:0000313" key="6">
    <source>
        <dbReference type="Proteomes" id="UP001521150"/>
    </source>
</evidence>
<accession>A0ABS8Z4R9</accession>
<feature type="coiled-coil region" evidence="1">
    <location>
        <begin position="471"/>
        <end position="498"/>
    </location>
</feature>
<dbReference type="EMBL" id="JAJVCN010000001">
    <property type="protein sequence ID" value="MCE7002894.1"/>
    <property type="molecule type" value="Genomic_DNA"/>
</dbReference>
<dbReference type="Gene3D" id="3.40.50.300">
    <property type="entry name" value="P-loop containing nucleotide triphosphate hydrolases"/>
    <property type="match status" value="3"/>
</dbReference>
<name>A0ABS8Z4R9_9PSEU</name>
<evidence type="ECO:0000256" key="1">
    <source>
        <dbReference type="SAM" id="Coils"/>
    </source>
</evidence>
<dbReference type="InterPro" id="IPR041677">
    <property type="entry name" value="DNA2/NAM7_AAA_11"/>
</dbReference>
<dbReference type="InterPro" id="IPR049468">
    <property type="entry name" value="Restrct_endonuc-II-like_dom"/>
</dbReference>
<sequence length="1481" mass="164559">MTATPADDALRKTTSLMEYLAEVTDAAERDPVRDILSDQSGAPEPIVWLDELPDGVQLNQRPTDDVVLRVRPPKIVPEPPPPADVAGWIHSDLPRGADGLEPVLIERGPAGAPADELREPPNSVVRGFTQWLSAWRSWSKEQVRERAKRQLYQQLEEAAKKLEQQDDEYEFVLAVGLVQWEAPDGEGIRRHLVSEPVLANLDRLTAEITVSFVSGKRRFEDKEIFAGQDVYHADRGRAVRQDVLDCDGDIFSDQVMRYTHDWLGLTLDVPFESTAARRRDKTLPTALTVSSAPALLLRPRSRALLAEAYRRIAEALREPGAQVPVALAQLVAETNTEQRQTWLMEQGAAAGDVLGTDPLFPLPTNDEQMRVIELLRTETGVVVQGPPGTGKTHTIANLVSALLARGQRVLVTSQKDQALKVLREKIPDELRKLCVLLAGGSRDAAKELEQGLQSLSNAIASPTTGELPKKIRELAAERHEMRSRAAGLNNRIRELREVESVRHPAVTPGFSATKYAGTLTEIVREVKRDAPTCDWIPTVDPSLPDLPPLQVPQLLTLLRLLRSDTPARRARAGQEIPSADELPQAGELADTILSERQALETAHTDTSETTTRLAELGLDRLRDLQGLRDEVRMLLAGLGFGADHTVRPERDWVGRVVDDRLAGRRTGLWGHLYEVLGEAARLQAQLQTRGVSFEVEIEPFKSLGAGRGLLQAGKQLRDHVAQGRKLRSVLPKSAAQKQAADFLAAVRVDGKPPTELPQLEAALGQLEAQVAAAQLVRKWAEAGVVLPENGLTWTLSELADNEQMLVAAEQLGEKHDRVRDQLVRSGLAIDVSTVANLTAVLDAVPGALKYVELEQARTQVDALYRRVHGLATMPAACPELGGLLQAIGARDPEAYRRGLDAVSSARAEHADEHHRASLARTLRGIHPVLYDVLESTAGQEEWETRLNQLASAWAWSKAQQFVRKWRNADEERRLVREFDQAEARVKQLTTQLAAAEALHACVSRMSDLHARALRSYGEHMRNVGAGSGKKAREYRKAARAAMEKAKDAVPAWVVPLPNLLENITPNKDAFDVVIVDEASQVGLEQLFLLWMAPRVIVVGDDKQCTPGENRMSKLDDLFESLRNHLADIDNDIRTAFTSKSNLYGVLTARSGKNAVVRLREHFRCMPEIINWSSREFYGEDDSSLIPLRERTAADLDPLKVVHVEDAYVDGRDAARRNTVEAKRIVDEMVSCIADPRYQGKTFGVVVLLGTGQVKLLEHEISAAISAEERAAREIRVGNAPNFQGDERDIIFLSTVATEAPRSQAAPIWQQIYNVAASRAKDQMWLFTSVPPHEYKPGDLRASLASYMLDPPSVFGTSPALEEVSETEHCEPFESLFEQRVFREIKKRGHHVVPQYAVGTRRLDLVVVGDGGRLAVECDGHRWHTSLTQQASDARRDLELRRMRWEVVRIRESEFEFDPEKELAPLWQRLDERGIHPRGGDK</sequence>
<feature type="domain" description="Restriction endonuclease type II-like" evidence="4">
    <location>
        <begin position="1376"/>
        <end position="1469"/>
    </location>
</feature>
<keyword evidence="6" id="KW-1185">Reference proteome</keyword>
<evidence type="ECO:0000259" key="4">
    <source>
        <dbReference type="Pfam" id="PF18741"/>
    </source>
</evidence>
<dbReference type="InterPro" id="IPR047187">
    <property type="entry name" value="SF1_C_Upf1"/>
</dbReference>
<gene>
    <name evidence="5" type="ORF">LWC34_08620</name>
</gene>